<dbReference type="Pfam" id="PF06114">
    <property type="entry name" value="Peptidase_M78"/>
    <property type="match status" value="1"/>
</dbReference>
<gene>
    <name evidence="2" type="ORF">MZV50_25715</name>
</gene>
<name>A0ABY4ZTH0_9CAUL</name>
<dbReference type="EMBL" id="CP096040">
    <property type="protein sequence ID" value="USQ95893.1"/>
    <property type="molecule type" value="Genomic_DNA"/>
</dbReference>
<dbReference type="InterPro" id="IPR052345">
    <property type="entry name" value="Rad_response_metalloprotease"/>
</dbReference>
<proteinExistence type="predicted"/>
<dbReference type="Proteomes" id="UP001057520">
    <property type="component" value="Chromosome"/>
</dbReference>
<reference evidence="2 3" key="1">
    <citation type="submission" date="2022-04" db="EMBL/GenBank/DDBJ databases">
        <title>Genome sequence of soybean root-associated Caulobacter segnis RL271.</title>
        <authorList>
            <person name="Longley R."/>
            <person name="Bonito G."/>
            <person name="Trigodet F."/>
            <person name="Crosson S."/>
            <person name="Fiebig A."/>
        </authorList>
    </citation>
    <scope>NUCLEOTIDE SEQUENCE [LARGE SCALE GENOMIC DNA]</scope>
    <source>
        <strain evidence="2 3">RL271</strain>
    </source>
</reference>
<sequence>MTAADRVRPSYVRGRRRAEDLIRLFSQPPVDLNLVATTLGAEIRTYELKPDISGILYRDGERRVIVVNQDHSIERQRFTIAHELGHLVLHRGQPVHVDEGFRVNLRDRRSATAEDVEEIEANAFAADLLMPAKWLRADVEQHFIDLTDDNAMHALASRYGVSTQAMAYRLAALSFT</sequence>
<feature type="domain" description="IrrE N-terminal-like" evidence="1">
    <location>
        <begin position="49"/>
        <end position="170"/>
    </location>
</feature>
<protein>
    <submittedName>
        <fullName evidence="2">ImmA/IrrE family metallo-endopeptidase</fullName>
    </submittedName>
</protein>
<evidence type="ECO:0000313" key="2">
    <source>
        <dbReference type="EMBL" id="USQ95893.1"/>
    </source>
</evidence>
<dbReference type="PANTHER" id="PTHR43236:SF2">
    <property type="entry name" value="BLL0069 PROTEIN"/>
    <property type="match status" value="1"/>
</dbReference>
<accession>A0ABY4ZTH0</accession>
<dbReference type="InterPro" id="IPR010359">
    <property type="entry name" value="IrrE_HExxH"/>
</dbReference>
<dbReference type="Gene3D" id="1.10.10.2910">
    <property type="match status" value="1"/>
</dbReference>
<evidence type="ECO:0000313" key="3">
    <source>
        <dbReference type="Proteomes" id="UP001057520"/>
    </source>
</evidence>
<evidence type="ECO:0000259" key="1">
    <source>
        <dbReference type="Pfam" id="PF06114"/>
    </source>
</evidence>
<organism evidence="2 3">
    <name type="scientific">Caulobacter segnis</name>
    <dbReference type="NCBI Taxonomy" id="88688"/>
    <lineage>
        <taxon>Bacteria</taxon>
        <taxon>Pseudomonadati</taxon>
        <taxon>Pseudomonadota</taxon>
        <taxon>Alphaproteobacteria</taxon>
        <taxon>Caulobacterales</taxon>
        <taxon>Caulobacteraceae</taxon>
        <taxon>Caulobacter</taxon>
    </lineage>
</organism>
<keyword evidence="3" id="KW-1185">Reference proteome</keyword>
<dbReference type="PANTHER" id="PTHR43236">
    <property type="entry name" value="ANTITOXIN HIGA1"/>
    <property type="match status" value="1"/>
</dbReference>